<evidence type="ECO:0000313" key="2">
    <source>
        <dbReference type="EMBL" id="UOF89316.1"/>
    </source>
</evidence>
<feature type="domain" description="Peptidase M24" evidence="1">
    <location>
        <begin position="8"/>
        <end position="63"/>
    </location>
</feature>
<dbReference type="EMBL" id="CP089291">
    <property type="protein sequence ID" value="UOF89316.1"/>
    <property type="molecule type" value="Genomic_DNA"/>
</dbReference>
<evidence type="ECO:0000313" key="3">
    <source>
        <dbReference type="Proteomes" id="UP000830167"/>
    </source>
</evidence>
<organism evidence="2 3">
    <name type="scientific">Fodinisporobacter ferrooxydans</name>
    <dbReference type="NCBI Taxonomy" id="2901836"/>
    <lineage>
        <taxon>Bacteria</taxon>
        <taxon>Bacillati</taxon>
        <taxon>Bacillota</taxon>
        <taxon>Bacilli</taxon>
        <taxon>Bacillales</taxon>
        <taxon>Alicyclobacillaceae</taxon>
        <taxon>Fodinisporobacter</taxon>
    </lineage>
</organism>
<accession>A0ABY4CJ91</accession>
<proteinExistence type="predicted"/>
<dbReference type="PANTHER" id="PTHR46112:SF2">
    <property type="entry name" value="XAA-PRO AMINOPEPTIDASE P-RELATED"/>
    <property type="match status" value="1"/>
</dbReference>
<dbReference type="Proteomes" id="UP000830167">
    <property type="component" value="Chromosome"/>
</dbReference>
<name>A0ABY4CJ91_9BACL</name>
<gene>
    <name evidence="2" type="ORF">LSG31_15595</name>
</gene>
<dbReference type="Pfam" id="PF00557">
    <property type="entry name" value="Peptidase_M24"/>
    <property type="match status" value="1"/>
</dbReference>
<dbReference type="InterPro" id="IPR000994">
    <property type="entry name" value="Pept_M24"/>
</dbReference>
<dbReference type="SUPFAM" id="SSF55920">
    <property type="entry name" value="Creatinase/aminopeptidase"/>
    <property type="match status" value="1"/>
</dbReference>
<dbReference type="Gene3D" id="3.90.230.10">
    <property type="entry name" value="Creatinase/methionine aminopeptidase superfamily"/>
    <property type="match status" value="1"/>
</dbReference>
<reference evidence="2" key="1">
    <citation type="submission" date="2021-12" db="EMBL/GenBank/DDBJ databases">
        <title>Alicyclobacillaceae gen. nov., sp. nov., isolated from chalcocite enrichment system.</title>
        <authorList>
            <person name="Jiang Z."/>
        </authorList>
    </citation>
    <scope>NUCLEOTIDE SEQUENCE</scope>
    <source>
        <strain evidence="2">MYW30-H2</strain>
    </source>
</reference>
<dbReference type="InterPro" id="IPR050659">
    <property type="entry name" value="Peptidase_M24B"/>
</dbReference>
<dbReference type="PANTHER" id="PTHR46112">
    <property type="entry name" value="AMINOPEPTIDASE"/>
    <property type="match status" value="1"/>
</dbReference>
<evidence type="ECO:0000259" key="1">
    <source>
        <dbReference type="Pfam" id="PF00557"/>
    </source>
</evidence>
<sequence>MGGGTQRGAYIGHSVGLEIDEWPVLGPKEEEMLPENAVITVEPKFMIPNVGAVMVEDSILIKENGYELLGSVGHELFEIG</sequence>
<protein>
    <submittedName>
        <fullName evidence="2">M24 family metallopeptidase</fullName>
    </submittedName>
</protein>
<keyword evidence="3" id="KW-1185">Reference proteome</keyword>
<dbReference type="InterPro" id="IPR036005">
    <property type="entry name" value="Creatinase/aminopeptidase-like"/>
</dbReference>